<name>K9X7T4_9NOST</name>
<evidence type="ECO:0000313" key="3">
    <source>
        <dbReference type="Proteomes" id="UP000010475"/>
    </source>
</evidence>
<dbReference type="PATRIC" id="fig|56107.3.peg.6285"/>
<evidence type="ECO:0000256" key="1">
    <source>
        <dbReference type="SAM" id="Phobius"/>
    </source>
</evidence>
<dbReference type="eggNOG" id="ENOG503243W">
    <property type="taxonomic scope" value="Bacteria"/>
</dbReference>
<dbReference type="EMBL" id="CP003642">
    <property type="protein sequence ID" value="AFZ27717.1"/>
    <property type="molecule type" value="Genomic_DNA"/>
</dbReference>
<keyword evidence="1" id="KW-1133">Transmembrane helix</keyword>
<dbReference type="HOGENOM" id="CLU_198108_0_0_3"/>
<dbReference type="KEGG" id="csg:Cylst_5721"/>
<reference evidence="2 3" key="1">
    <citation type="submission" date="2012-06" db="EMBL/GenBank/DDBJ databases">
        <title>Finished chromosome of genome of Cylindrospermum stagnale PCC 7417.</title>
        <authorList>
            <consortium name="US DOE Joint Genome Institute"/>
            <person name="Gugger M."/>
            <person name="Coursin T."/>
            <person name="Rippka R."/>
            <person name="Tandeau De Marsac N."/>
            <person name="Huntemann M."/>
            <person name="Wei C.-L."/>
            <person name="Han J."/>
            <person name="Detter J.C."/>
            <person name="Han C."/>
            <person name="Tapia R."/>
            <person name="Chen A."/>
            <person name="Kyrpides N."/>
            <person name="Mavromatis K."/>
            <person name="Markowitz V."/>
            <person name="Szeto E."/>
            <person name="Ivanova N."/>
            <person name="Pagani I."/>
            <person name="Pati A."/>
            <person name="Goodwin L."/>
            <person name="Nordberg H.P."/>
            <person name="Cantor M.N."/>
            <person name="Hua S.X."/>
            <person name="Woyke T."/>
            <person name="Kerfeld C.A."/>
        </authorList>
    </citation>
    <scope>NUCLEOTIDE SEQUENCE [LARGE SCALE GENOMIC DNA]</scope>
    <source>
        <strain evidence="2 3">PCC 7417</strain>
    </source>
</reference>
<accession>K9X7T4</accession>
<keyword evidence="1" id="KW-0472">Membrane</keyword>
<dbReference type="AlphaFoldDB" id="K9X7T4"/>
<dbReference type="STRING" id="56107.Cylst_5721"/>
<keyword evidence="3" id="KW-1185">Reference proteome</keyword>
<organism evidence="2 3">
    <name type="scientific">Cylindrospermum stagnale PCC 7417</name>
    <dbReference type="NCBI Taxonomy" id="56107"/>
    <lineage>
        <taxon>Bacteria</taxon>
        <taxon>Bacillati</taxon>
        <taxon>Cyanobacteriota</taxon>
        <taxon>Cyanophyceae</taxon>
        <taxon>Nostocales</taxon>
        <taxon>Nostocaceae</taxon>
        <taxon>Cylindrospermum</taxon>
    </lineage>
</organism>
<sequence length="75" mass="8563">MPANFTTQPTANSLPVNSKSLTDTSVNIFIGFCLIMPIIIFLGFNTYKKYRAAVRRQEIATLEKQWLLDIKKKNV</sequence>
<evidence type="ECO:0000313" key="2">
    <source>
        <dbReference type="EMBL" id="AFZ27717.1"/>
    </source>
</evidence>
<keyword evidence="1" id="KW-0812">Transmembrane</keyword>
<dbReference type="OrthoDB" id="515727at2"/>
<proteinExistence type="predicted"/>
<gene>
    <name evidence="2" type="ORF">Cylst_5721</name>
</gene>
<dbReference type="RefSeq" id="WP_015210951.1">
    <property type="nucleotide sequence ID" value="NC_019757.1"/>
</dbReference>
<dbReference type="Proteomes" id="UP000010475">
    <property type="component" value="Chromosome"/>
</dbReference>
<feature type="transmembrane region" description="Helical" evidence="1">
    <location>
        <begin position="28"/>
        <end position="47"/>
    </location>
</feature>
<protein>
    <submittedName>
        <fullName evidence="2">Uncharacterized protein</fullName>
    </submittedName>
</protein>